<sequence>MIQQFRTLNFFNVIILFLAVYVLRIGLLIDLPNEINTGFSETASRLLIRDAHTPLLSPSSNILIAGLVLFIQSLLFNRVLNEYNIMGKTTFVPALVYITVCSVFTPFLLLSPPLICNFLLLFIIFRILQSYKDSSQISTMFDLGMVTAIGTIIYFPFVLFLLILWVALIIFRPFNWREWGAVLFGYITITFLLGVYYFWNDKLGSFFEIWKPLTVALPVFISIEPLDYIVLLPIVIGLILGTIQLRENFFKSYIQIRKTFIYMFYVFLIGLASFYLRSDYRINHFLVCAIPVSTLLSFYFLNAKRRWFYETLFLLILVFIVYFQFV</sequence>
<feature type="transmembrane region" description="Helical" evidence="1">
    <location>
        <begin position="282"/>
        <end position="300"/>
    </location>
</feature>
<evidence type="ECO:0000313" key="3">
    <source>
        <dbReference type="Proteomes" id="UP001597118"/>
    </source>
</evidence>
<reference evidence="3" key="1">
    <citation type="journal article" date="2019" name="Int. J. Syst. Evol. Microbiol.">
        <title>The Global Catalogue of Microorganisms (GCM) 10K type strain sequencing project: providing services to taxonomists for standard genome sequencing and annotation.</title>
        <authorList>
            <consortium name="The Broad Institute Genomics Platform"/>
            <consortium name="The Broad Institute Genome Sequencing Center for Infectious Disease"/>
            <person name="Wu L."/>
            <person name="Ma J."/>
        </authorList>
    </citation>
    <scope>NUCLEOTIDE SEQUENCE [LARGE SCALE GENOMIC DNA]</scope>
    <source>
        <strain evidence="3">CCUG 53762</strain>
    </source>
</reference>
<evidence type="ECO:0000313" key="2">
    <source>
        <dbReference type="EMBL" id="MFD1629044.1"/>
    </source>
</evidence>
<protein>
    <submittedName>
        <fullName evidence="2">DUF6427 family protein</fullName>
    </submittedName>
</protein>
<dbReference type="RefSeq" id="WP_379661425.1">
    <property type="nucleotide sequence ID" value="NZ_JBHUDG010000003.1"/>
</dbReference>
<gene>
    <name evidence="2" type="ORF">ACFSAH_04100</name>
</gene>
<name>A0ABW4IAP8_9SPHI</name>
<keyword evidence="1" id="KW-0812">Transmembrane</keyword>
<evidence type="ECO:0000256" key="1">
    <source>
        <dbReference type="SAM" id="Phobius"/>
    </source>
</evidence>
<keyword evidence="3" id="KW-1185">Reference proteome</keyword>
<feature type="transmembrane region" description="Helical" evidence="1">
    <location>
        <begin position="307"/>
        <end position="325"/>
    </location>
</feature>
<feature type="transmembrane region" description="Helical" evidence="1">
    <location>
        <begin position="145"/>
        <end position="167"/>
    </location>
</feature>
<accession>A0ABW4IAP8</accession>
<dbReference type="Pfam" id="PF19992">
    <property type="entry name" value="DUF6427"/>
    <property type="match status" value="1"/>
</dbReference>
<feature type="transmembrane region" description="Helical" evidence="1">
    <location>
        <begin position="7"/>
        <end position="29"/>
    </location>
</feature>
<feature type="transmembrane region" description="Helical" evidence="1">
    <location>
        <begin position="179"/>
        <end position="199"/>
    </location>
</feature>
<feature type="transmembrane region" description="Helical" evidence="1">
    <location>
        <begin position="62"/>
        <end position="80"/>
    </location>
</feature>
<keyword evidence="1" id="KW-1133">Transmembrane helix</keyword>
<organism evidence="2 3">
    <name type="scientific">Pseudopedobacter beijingensis</name>
    <dbReference type="NCBI Taxonomy" id="1207056"/>
    <lineage>
        <taxon>Bacteria</taxon>
        <taxon>Pseudomonadati</taxon>
        <taxon>Bacteroidota</taxon>
        <taxon>Sphingobacteriia</taxon>
        <taxon>Sphingobacteriales</taxon>
        <taxon>Sphingobacteriaceae</taxon>
        <taxon>Pseudopedobacter</taxon>
    </lineage>
</organism>
<feature type="transmembrane region" description="Helical" evidence="1">
    <location>
        <begin position="260"/>
        <end position="276"/>
    </location>
</feature>
<dbReference type="EMBL" id="JBHUDG010000003">
    <property type="protein sequence ID" value="MFD1629044.1"/>
    <property type="molecule type" value="Genomic_DNA"/>
</dbReference>
<comment type="caution">
    <text evidence="2">The sequence shown here is derived from an EMBL/GenBank/DDBJ whole genome shotgun (WGS) entry which is preliminary data.</text>
</comment>
<dbReference type="Proteomes" id="UP001597118">
    <property type="component" value="Unassembled WGS sequence"/>
</dbReference>
<keyword evidence="1" id="KW-0472">Membrane</keyword>
<feature type="transmembrane region" description="Helical" evidence="1">
    <location>
        <begin position="92"/>
        <end position="125"/>
    </location>
</feature>
<feature type="transmembrane region" description="Helical" evidence="1">
    <location>
        <begin position="219"/>
        <end position="240"/>
    </location>
</feature>
<dbReference type="InterPro" id="IPR045625">
    <property type="entry name" value="DUF6427"/>
</dbReference>
<proteinExistence type="predicted"/>